<dbReference type="Proteomes" id="UP001209701">
    <property type="component" value="Unassembled WGS sequence"/>
</dbReference>
<keyword evidence="4" id="KW-1185">Reference proteome</keyword>
<keyword evidence="2" id="KW-0812">Transmembrane</keyword>
<evidence type="ECO:0008006" key="5">
    <source>
        <dbReference type="Google" id="ProtNLM"/>
    </source>
</evidence>
<evidence type="ECO:0000313" key="4">
    <source>
        <dbReference type="Proteomes" id="UP001209701"/>
    </source>
</evidence>
<feature type="region of interest" description="Disordered" evidence="1">
    <location>
        <begin position="328"/>
        <end position="439"/>
    </location>
</feature>
<keyword evidence="2" id="KW-0472">Membrane</keyword>
<proteinExistence type="predicted"/>
<name>A0ABT2YB14_9BURK</name>
<gene>
    <name evidence="3" type="ORF">LNV07_05200</name>
</gene>
<feature type="region of interest" description="Disordered" evidence="1">
    <location>
        <begin position="71"/>
        <end position="149"/>
    </location>
</feature>
<feature type="compositionally biased region" description="Pro residues" evidence="1">
    <location>
        <begin position="329"/>
        <end position="339"/>
    </location>
</feature>
<evidence type="ECO:0000313" key="3">
    <source>
        <dbReference type="EMBL" id="MCV2367486.1"/>
    </source>
</evidence>
<feature type="compositionally biased region" description="Polar residues" evidence="1">
    <location>
        <begin position="391"/>
        <end position="401"/>
    </location>
</feature>
<evidence type="ECO:0000256" key="1">
    <source>
        <dbReference type="SAM" id="MobiDB-lite"/>
    </source>
</evidence>
<feature type="transmembrane region" description="Helical" evidence="2">
    <location>
        <begin position="29"/>
        <end position="47"/>
    </location>
</feature>
<dbReference type="RefSeq" id="WP_263570102.1">
    <property type="nucleotide sequence ID" value="NZ_JAJIRN010000002.1"/>
</dbReference>
<sequence length="476" mass="48696">MFIQSSPRSAPAWPPQIAAKGQPGQLRQCFALALLLHIWLVLMFGNATGTARPGAGVWGRLNVTLAGEQSASGSLAPQPLSALPNGPVGPAKQQRFGGTVRPLEDQSKKTMRPMTPGAAELGAWSERRSDQRAAPPVNAEPPPAEQSQASPALMMAAPAAQTQVKRTLQTPVAGLLASPSQAPTPLDQTPLPQSRVMVMEAAPAATLSRSKPAPMGRVGDELRGLSQQPITPGPLPSLPQFKPVAPPAPKPSAPLPVPVETMAMAAPAPTEEAVPVAVPAEPPKQLAAPLELNRQALREVTALAPASAIQPQAAAAPLAALAASAVAAPSPPAPAPAPVPAQASRTMPPDANAALATPGSMQAAKPGMVPALPQPGAPEAGPRLGVDVATPASTPANQPRLNLNLPRPRGGELSSRGSSGVLQLLPAPPERKSKLTEDLEKAAKDDCRKAYGEKLGLLAVVPLALDAAQANKGCRW</sequence>
<protein>
    <recommendedName>
        <fullName evidence="5">Meckel syndrome type 1 protein</fullName>
    </recommendedName>
</protein>
<feature type="compositionally biased region" description="Basic and acidic residues" evidence="1">
    <location>
        <begin position="429"/>
        <end position="439"/>
    </location>
</feature>
<comment type="caution">
    <text evidence="3">The sequence shown here is derived from an EMBL/GenBank/DDBJ whole genome shotgun (WGS) entry which is preliminary data.</text>
</comment>
<keyword evidence="2" id="KW-1133">Transmembrane helix</keyword>
<feature type="compositionally biased region" description="Low complexity" evidence="1">
    <location>
        <begin position="407"/>
        <end position="420"/>
    </location>
</feature>
<dbReference type="EMBL" id="JAJIRN010000002">
    <property type="protein sequence ID" value="MCV2367486.1"/>
    <property type="molecule type" value="Genomic_DNA"/>
</dbReference>
<evidence type="ECO:0000256" key="2">
    <source>
        <dbReference type="SAM" id="Phobius"/>
    </source>
</evidence>
<reference evidence="3 4" key="1">
    <citation type="submission" date="2021-11" db="EMBL/GenBank/DDBJ databases">
        <authorList>
            <person name="Liang Q."/>
            <person name="Mou H."/>
            <person name="Liu Z."/>
        </authorList>
    </citation>
    <scope>NUCLEOTIDE SEQUENCE [LARGE SCALE GENOMIC DNA]</scope>
    <source>
        <strain evidence="3 4">CHU3</strain>
    </source>
</reference>
<organism evidence="3 4">
    <name type="scientific">Roseateles oligotrophus</name>
    <dbReference type="NCBI Taxonomy" id="1769250"/>
    <lineage>
        <taxon>Bacteria</taxon>
        <taxon>Pseudomonadati</taxon>
        <taxon>Pseudomonadota</taxon>
        <taxon>Betaproteobacteria</taxon>
        <taxon>Burkholderiales</taxon>
        <taxon>Sphaerotilaceae</taxon>
        <taxon>Roseateles</taxon>
    </lineage>
</organism>
<accession>A0ABT2YB14</accession>